<protein>
    <recommendedName>
        <fullName evidence="1">Peptidase S9 prolyl oligopeptidase catalytic domain-containing protein</fullName>
    </recommendedName>
</protein>
<accession>A0A430B1J7</accession>
<evidence type="ECO:0000313" key="2">
    <source>
        <dbReference type="EMBL" id="RSU14169.1"/>
    </source>
</evidence>
<feature type="domain" description="Peptidase S9 prolyl oligopeptidase catalytic" evidence="1">
    <location>
        <begin position="98"/>
        <end position="215"/>
    </location>
</feature>
<dbReference type="InterPro" id="IPR029058">
    <property type="entry name" value="AB_hydrolase_fold"/>
</dbReference>
<evidence type="ECO:0000313" key="3">
    <source>
        <dbReference type="Proteomes" id="UP000288028"/>
    </source>
</evidence>
<sequence length="253" mass="29469">MTLIIRKRTIQHIPILEVVSKELMNEPLPLVIYYHGWQTKKELALTAGKKIANHNIRVILPDSMYHGVRKVEQPSLIPSFTFWSTIQYNLSEFPLIKDFYFKRNLVKDDLFGVAGFSMGGMTTSAILTHYPEVKAASILMGATDFNHFISRTESYLKQENKNSSFEIRDLLSWTQKYDLNQMPEKIAGRPLYFWHGTEDQKLPYQNIHQFYLDHKETDYGENMSFDTGINEPHILQINTMEKTGTFFAESFDL</sequence>
<dbReference type="GeneID" id="95580247"/>
<dbReference type="AlphaFoldDB" id="A0A430B1J7"/>
<dbReference type="Gene3D" id="3.40.50.1820">
    <property type="entry name" value="alpha/beta hydrolase"/>
    <property type="match status" value="1"/>
</dbReference>
<dbReference type="EMBL" id="NGKB01000007">
    <property type="protein sequence ID" value="RSU14169.1"/>
    <property type="molecule type" value="Genomic_DNA"/>
</dbReference>
<dbReference type="SUPFAM" id="SSF53474">
    <property type="entry name" value="alpha/beta-Hydrolases"/>
    <property type="match status" value="1"/>
</dbReference>
<dbReference type="GO" id="GO:0006508">
    <property type="term" value="P:proteolysis"/>
    <property type="evidence" value="ECO:0007669"/>
    <property type="project" value="InterPro"/>
</dbReference>
<keyword evidence="3" id="KW-1185">Reference proteome</keyword>
<dbReference type="GO" id="GO:0008236">
    <property type="term" value="F:serine-type peptidase activity"/>
    <property type="evidence" value="ECO:0007669"/>
    <property type="project" value="InterPro"/>
</dbReference>
<proteinExistence type="predicted"/>
<dbReference type="InterPro" id="IPR001375">
    <property type="entry name" value="Peptidase_S9_cat"/>
</dbReference>
<evidence type="ECO:0000259" key="1">
    <source>
        <dbReference type="Pfam" id="PF00326"/>
    </source>
</evidence>
<reference evidence="2 3" key="1">
    <citation type="submission" date="2017-05" db="EMBL/GenBank/DDBJ databases">
        <title>Vagococcus spp. assemblies.</title>
        <authorList>
            <person name="Gulvik C.A."/>
        </authorList>
    </citation>
    <scope>NUCLEOTIDE SEQUENCE [LARGE SCALE GENOMIC DNA]</scope>
    <source>
        <strain evidence="2 3">SS1714</strain>
    </source>
</reference>
<dbReference type="RefSeq" id="WP_126793989.1">
    <property type="nucleotide sequence ID" value="NZ_CP060720.1"/>
</dbReference>
<organism evidence="2 3">
    <name type="scientific">Vagococcus carniphilus</name>
    <dbReference type="NCBI Taxonomy" id="218144"/>
    <lineage>
        <taxon>Bacteria</taxon>
        <taxon>Bacillati</taxon>
        <taxon>Bacillota</taxon>
        <taxon>Bacilli</taxon>
        <taxon>Lactobacillales</taxon>
        <taxon>Enterococcaceae</taxon>
        <taxon>Vagococcus</taxon>
    </lineage>
</organism>
<dbReference type="Proteomes" id="UP000288028">
    <property type="component" value="Unassembled WGS sequence"/>
</dbReference>
<gene>
    <name evidence="2" type="ORF">CBF28_08425</name>
</gene>
<name>A0A430B1J7_9ENTE</name>
<dbReference type="Pfam" id="PF00326">
    <property type="entry name" value="Peptidase_S9"/>
    <property type="match status" value="1"/>
</dbReference>
<comment type="caution">
    <text evidence="2">The sequence shown here is derived from an EMBL/GenBank/DDBJ whole genome shotgun (WGS) entry which is preliminary data.</text>
</comment>
<dbReference type="OrthoDB" id="31158at2"/>